<proteinExistence type="predicted"/>
<dbReference type="InterPro" id="IPR018631">
    <property type="entry name" value="AAA-ATPase-like_dom"/>
</dbReference>
<dbReference type="Proteomes" id="UP000193920">
    <property type="component" value="Unassembled WGS sequence"/>
</dbReference>
<name>A0A1Y1ZK17_9FUNG</name>
<dbReference type="EMBL" id="MCOG01000391">
    <property type="protein sequence ID" value="ORY10593.1"/>
    <property type="molecule type" value="Genomic_DNA"/>
</dbReference>
<organism evidence="3 4">
    <name type="scientific">Neocallimastix californiae</name>
    <dbReference type="NCBI Taxonomy" id="1754190"/>
    <lineage>
        <taxon>Eukaryota</taxon>
        <taxon>Fungi</taxon>
        <taxon>Fungi incertae sedis</taxon>
        <taxon>Chytridiomycota</taxon>
        <taxon>Chytridiomycota incertae sedis</taxon>
        <taxon>Neocallimastigomycetes</taxon>
        <taxon>Neocallimastigales</taxon>
        <taxon>Neocallimastigaceae</taxon>
        <taxon>Neocallimastix</taxon>
    </lineage>
</organism>
<dbReference type="STRING" id="1754190.A0A1Y1ZK17"/>
<feature type="region of interest" description="Disordered" evidence="1">
    <location>
        <begin position="1"/>
        <end position="24"/>
    </location>
</feature>
<feature type="domain" description="AAA-ATPase-like" evidence="2">
    <location>
        <begin position="39"/>
        <end position="173"/>
    </location>
</feature>
<keyword evidence="4" id="KW-1185">Reference proteome</keyword>
<gene>
    <name evidence="3" type="ORF">LY90DRAFT_677976</name>
</gene>
<dbReference type="Pfam" id="PF09820">
    <property type="entry name" value="AAA-ATPase_like"/>
    <property type="match status" value="1"/>
</dbReference>
<dbReference type="AlphaFoldDB" id="A0A1Y1ZK17"/>
<comment type="caution">
    <text evidence="3">The sequence shown here is derived from an EMBL/GenBank/DDBJ whole genome shotgun (WGS) entry which is preliminary data.</text>
</comment>
<reference evidence="3 4" key="1">
    <citation type="submission" date="2016-08" db="EMBL/GenBank/DDBJ databases">
        <title>A Parts List for Fungal Cellulosomes Revealed by Comparative Genomics.</title>
        <authorList>
            <consortium name="DOE Joint Genome Institute"/>
            <person name="Haitjema C.H."/>
            <person name="Gilmore S.P."/>
            <person name="Henske J.K."/>
            <person name="Solomon K.V."/>
            <person name="De Groot R."/>
            <person name="Kuo A."/>
            <person name="Mondo S.J."/>
            <person name="Salamov A.A."/>
            <person name="Labutti K."/>
            <person name="Zhao Z."/>
            <person name="Chiniquy J."/>
            <person name="Barry K."/>
            <person name="Brewer H.M."/>
            <person name="Purvine S.O."/>
            <person name="Wright A.T."/>
            <person name="Boxma B."/>
            <person name="Van Alen T."/>
            <person name="Hackstein J.H."/>
            <person name="Baker S.E."/>
            <person name="Grigoriev I.V."/>
            <person name="O'Malley M.A."/>
        </authorList>
    </citation>
    <scope>NUCLEOTIDE SEQUENCE [LARGE SCALE GENOMIC DNA]</scope>
    <source>
        <strain evidence="3 4">G1</strain>
    </source>
</reference>
<dbReference type="OrthoDB" id="5584915at2759"/>
<feature type="compositionally biased region" description="Basic and acidic residues" evidence="1">
    <location>
        <begin position="1"/>
        <end position="11"/>
    </location>
</feature>
<evidence type="ECO:0000313" key="3">
    <source>
        <dbReference type="EMBL" id="ORY10593.1"/>
    </source>
</evidence>
<evidence type="ECO:0000256" key="1">
    <source>
        <dbReference type="SAM" id="MobiDB-lite"/>
    </source>
</evidence>
<dbReference type="PANTHER" id="PTHR34825">
    <property type="entry name" value="CONSERVED PROTEIN, WITH A WEAK D-GALACTARATE DEHYDRATASE/ALTRONATE HYDROLASE DOMAIN"/>
    <property type="match status" value="1"/>
</dbReference>
<accession>A0A1Y1ZK17</accession>
<evidence type="ECO:0000313" key="4">
    <source>
        <dbReference type="Proteomes" id="UP000193920"/>
    </source>
</evidence>
<dbReference type="PANTHER" id="PTHR34825:SF1">
    <property type="entry name" value="AAA-ATPASE-LIKE DOMAIN-CONTAINING PROTEIN"/>
    <property type="match status" value="1"/>
</dbReference>
<protein>
    <recommendedName>
        <fullName evidence="2">AAA-ATPase-like domain-containing protein</fullName>
    </recommendedName>
</protein>
<sequence length="187" mass="22644">MAESKLKRVTENENQDFTVEPPNKKRKERSDLLKKFKCKYFYIDKSLLIKEFLQNGSKIVCITRPSGYGKITNLIMLRYFFEMNYENIKENEFQNLQNKKYFENLLISKEKEDDQTYLDKYQGKYPVIYLDFSSDFKIGKTFEATIENFKTFISDLYEKYENINIKNLTKNKKKKMGKISKWYFFNI</sequence>
<evidence type="ECO:0000259" key="2">
    <source>
        <dbReference type="Pfam" id="PF09820"/>
    </source>
</evidence>